<protein>
    <submittedName>
        <fullName evidence="1">Uncharacterized protein</fullName>
    </submittedName>
</protein>
<sequence>MWIDNSYKIWKAASLDTGRIAINHVLIARPKEVPELLGVGAEATNEWLNYGDVVPHAVSENYGLALATDGFILSVVPVRLAENDVSGLVDRLIFQYTMGRKTRGESVFDLSNAEVTGIDRDPIKVVQTDGRFYRRDYAEEKTRFPNFIHVLPDLSRMNKVRHISFGLDVLTKAYSSIGRPVGVRLFTFGMEKPILVSGENTPAPHKWGEGDRLQVRAPFAIMMPTHSGYANINDGDDVDEEE</sequence>
<dbReference type="AlphaFoldDB" id="A0A0F9KZM4"/>
<proteinExistence type="predicted"/>
<comment type="caution">
    <text evidence="1">The sequence shown here is derived from an EMBL/GenBank/DDBJ whole genome shotgun (WGS) entry which is preliminary data.</text>
</comment>
<name>A0A0F9KZM4_9ZZZZ</name>
<dbReference type="EMBL" id="LAZR01008222">
    <property type="protein sequence ID" value="KKM80181.1"/>
    <property type="molecule type" value="Genomic_DNA"/>
</dbReference>
<gene>
    <name evidence="1" type="ORF">LCGC14_1342530</name>
</gene>
<reference evidence="1" key="1">
    <citation type="journal article" date="2015" name="Nature">
        <title>Complex archaea that bridge the gap between prokaryotes and eukaryotes.</title>
        <authorList>
            <person name="Spang A."/>
            <person name="Saw J.H."/>
            <person name="Jorgensen S.L."/>
            <person name="Zaremba-Niedzwiedzka K."/>
            <person name="Martijn J."/>
            <person name="Lind A.E."/>
            <person name="van Eijk R."/>
            <person name="Schleper C."/>
            <person name="Guy L."/>
            <person name="Ettema T.J."/>
        </authorList>
    </citation>
    <scope>NUCLEOTIDE SEQUENCE</scope>
</reference>
<organism evidence="1">
    <name type="scientific">marine sediment metagenome</name>
    <dbReference type="NCBI Taxonomy" id="412755"/>
    <lineage>
        <taxon>unclassified sequences</taxon>
        <taxon>metagenomes</taxon>
        <taxon>ecological metagenomes</taxon>
    </lineage>
</organism>
<accession>A0A0F9KZM4</accession>
<evidence type="ECO:0000313" key="1">
    <source>
        <dbReference type="EMBL" id="KKM80181.1"/>
    </source>
</evidence>